<sequence>MKAFKTLLPACVAACALLAPTAHAAPPLADISRDTHGYAAAGNTAWLAAPTMAAKSEKRKTINVKVIKYYTSSASVGAKLDPKNGVLLIDYPGAPDILTKKSSKAGKRLWTAKRGDRVKLTGKADGTRLVKKVRTIKSTSRTTAGATIVHGDDAGTIYVYGKKKTRRITLSFPG</sequence>
<evidence type="ECO:0000256" key="1">
    <source>
        <dbReference type="SAM" id="SignalP"/>
    </source>
</evidence>
<proteinExistence type="predicted"/>
<dbReference type="RefSeq" id="WP_142112324.1">
    <property type="nucleotide sequence ID" value="NZ_BAAATB010000010.1"/>
</dbReference>
<comment type="caution">
    <text evidence="2">The sequence shown here is derived from an EMBL/GenBank/DDBJ whole genome shotgun (WGS) entry which is preliminary data.</text>
</comment>
<accession>A0A542SQC4</accession>
<keyword evidence="3" id="KW-1185">Reference proteome</keyword>
<dbReference type="AlphaFoldDB" id="A0A542SQC4"/>
<evidence type="ECO:0008006" key="4">
    <source>
        <dbReference type="Google" id="ProtNLM"/>
    </source>
</evidence>
<gene>
    <name evidence="2" type="ORF">FB389_1493</name>
</gene>
<dbReference type="EMBL" id="VFNV01000001">
    <property type="protein sequence ID" value="TQK76802.1"/>
    <property type="molecule type" value="Genomic_DNA"/>
</dbReference>
<keyword evidence="1" id="KW-0732">Signal</keyword>
<dbReference type="Proteomes" id="UP000316181">
    <property type="component" value="Unassembled WGS sequence"/>
</dbReference>
<feature type="chain" id="PRO_5021895252" description="DUF5666 domain-containing protein" evidence="1">
    <location>
        <begin position="25"/>
        <end position="174"/>
    </location>
</feature>
<organism evidence="2 3">
    <name type="scientific">Rarobacter incanus</name>
    <dbReference type="NCBI Taxonomy" id="153494"/>
    <lineage>
        <taxon>Bacteria</taxon>
        <taxon>Bacillati</taxon>
        <taxon>Actinomycetota</taxon>
        <taxon>Actinomycetes</taxon>
        <taxon>Micrococcales</taxon>
        <taxon>Rarobacteraceae</taxon>
        <taxon>Rarobacter</taxon>
    </lineage>
</organism>
<name>A0A542SQC4_9MICO</name>
<evidence type="ECO:0000313" key="2">
    <source>
        <dbReference type="EMBL" id="TQK76802.1"/>
    </source>
</evidence>
<protein>
    <recommendedName>
        <fullName evidence="4">DUF5666 domain-containing protein</fullName>
    </recommendedName>
</protein>
<reference evidence="2 3" key="1">
    <citation type="submission" date="2019-06" db="EMBL/GenBank/DDBJ databases">
        <title>Sequencing the genomes of 1000 actinobacteria strains.</title>
        <authorList>
            <person name="Klenk H.-P."/>
        </authorList>
    </citation>
    <scope>NUCLEOTIDE SEQUENCE [LARGE SCALE GENOMIC DNA]</scope>
    <source>
        <strain evidence="2 3">DSM 10596</strain>
    </source>
</reference>
<evidence type="ECO:0000313" key="3">
    <source>
        <dbReference type="Proteomes" id="UP000316181"/>
    </source>
</evidence>
<feature type="signal peptide" evidence="1">
    <location>
        <begin position="1"/>
        <end position="24"/>
    </location>
</feature>